<organism evidence="1">
    <name type="scientific">Tanacetum cinerariifolium</name>
    <name type="common">Dalmatian daisy</name>
    <name type="synonym">Chrysanthemum cinerariifolium</name>
    <dbReference type="NCBI Taxonomy" id="118510"/>
    <lineage>
        <taxon>Eukaryota</taxon>
        <taxon>Viridiplantae</taxon>
        <taxon>Streptophyta</taxon>
        <taxon>Embryophyta</taxon>
        <taxon>Tracheophyta</taxon>
        <taxon>Spermatophyta</taxon>
        <taxon>Magnoliopsida</taxon>
        <taxon>eudicotyledons</taxon>
        <taxon>Gunneridae</taxon>
        <taxon>Pentapetalae</taxon>
        <taxon>asterids</taxon>
        <taxon>campanulids</taxon>
        <taxon>Asterales</taxon>
        <taxon>Asteraceae</taxon>
        <taxon>Asteroideae</taxon>
        <taxon>Anthemideae</taxon>
        <taxon>Anthemidinae</taxon>
        <taxon>Tanacetum</taxon>
    </lineage>
</organism>
<sequence length="143" mass="16280">ADDQTFIKVISNEDSNGEAPRIWSALVGWEVIPTPLGDINALYRIDRSTTYFTTLREILHMVDRHDLLKLHGLVVKYYENHPVAGAGLILWDVPYHLSVKLMERMLTHKLEIDKDVVGNDMTTAEQLIRFIKNQLVTAHVSSA</sequence>
<accession>A0A699ICG6</accession>
<reference evidence="1" key="1">
    <citation type="journal article" date="2019" name="Sci. Rep.">
        <title>Draft genome of Tanacetum cinerariifolium, the natural source of mosquito coil.</title>
        <authorList>
            <person name="Yamashiro T."/>
            <person name="Shiraishi A."/>
            <person name="Satake H."/>
            <person name="Nakayama K."/>
        </authorList>
    </citation>
    <scope>NUCLEOTIDE SEQUENCE</scope>
</reference>
<name>A0A699ICG6_TANCI</name>
<protein>
    <submittedName>
        <fullName evidence="1">Uncharacterized protein</fullName>
    </submittedName>
</protein>
<dbReference type="AlphaFoldDB" id="A0A699ICG6"/>
<dbReference type="EMBL" id="BKCJ010280663">
    <property type="protein sequence ID" value="GEZ45276.1"/>
    <property type="molecule type" value="Genomic_DNA"/>
</dbReference>
<comment type="caution">
    <text evidence="1">The sequence shown here is derived from an EMBL/GenBank/DDBJ whole genome shotgun (WGS) entry which is preliminary data.</text>
</comment>
<feature type="non-terminal residue" evidence="1">
    <location>
        <position position="1"/>
    </location>
</feature>
<evidence type="ECO:0000313" key="1">
    <source>
        <dbReference type="EMBL" id="GEZ45276.1"/>
    </source>
</evidence>
<proteinExistence type="predicted"/>
<gene>
    <name evidence="1" type="ORF">Tci_517249</name>
</gene>